<evidence type="ECO:0000313" key="2">
    <source>
        <dbReference type="EMBL" id="GFJ82697.1"/>
    </source>
</evidence>
<reference evidence="2 3" key="2">
    <citation type="submission" date="2020-03" db="EMBL/GenBank/DDBJ databases">
        <authorList>
            <person name="Ichikawa N."/>
            <person name="Kimura A."/>
            <person name="Kitahashi Y."/>
            <person name="Uohara A."/>
        </authorList>
    </citation>
    <scope>NUCLEOTIDE SEQUENCE [LARGE SCALE GENOMIC DNA]</scope>
    <source>
        <strain evidence="2 3">NBRC 108639</strain>
    </source>
</reference>
<keyword evidence="1" id="KW-0812">Transmembrane</keyword>
<keyword evidence="1" id="KW-1133">Transmembrane helix</keyword>
<dbReference type="AlphaFoldDB" id="A0A6V8KLS9"/>
<accession>A0A6V8KLS9</accession>
<evidence type="ECO:0000256" key="1">
    <source>
        <dbReference type="SAM" id="Phobius"/>
    </source>
</evidence>
<dbReference type="EMBL" id="BLPF01000002">
    <property type="protein sequence ID" value="GFJ82697.1"/>
    <property type="molecule type" value="Genomic_DNA"/>
</dbReference>
<organism evidence="2 3">
    <name type="scientific">Phytohabitans houttuyneae</name>
    <dbReference type="NCBI Taxonomy" id="1076126"/>
    <lineage>
        <taxon>Bacteria</taxon>
        <taxon>Bacillati</taxon>
        <taxon>Actinomycetota</taxon>
        <taxon>Actinomycetes</taxon>
        <taxon>Micromonosporales</taxon>
        <taxon>Micromonosporaceae</taxon>
    </lineage>
</organism>
<keyword evidence="3" id="KW-1185">Reference proteome</keyword>
<comment type="caution">
    <text evidence="2">The sequence shown here is derived from an EMBL/GenBank/DDBJ whole genome shotgun (WGS) entry which is preliminary data.</text>
</comment>
<name>A0A6V8KLS9_9ACTN</name>
<sequence>MVRAHAGAVLTVHSDGAGSVWITAKWTDGHPVTGPATAILTGSAAGQRVGPAPLRPIGDGAGTLTYTGQLPPGQWAVTAEMAMPAVARCDARFEVGAAAAPAAVTCELPPEAPAPAASPGLPWLPVAGAVLAVLVVVALVVARRRLW</sequence>
<proteinExistence type="predicted"/>
<feature type="transmembrane region" description="Helical" evidence="1">
    <location>
        <begin position="123"/>
        <end position="142"/>
    </location>
</feature>
<dbReference type="Proteomes" id="UP000482800">
    <property type="component" value="Unassembled WGS sequence"/>
</dbReference>
<protein>
    <submittedName>
        <fullName evidence="2">Uncharacterized protein</fullName>
    </submittedName>
</protein>
<gene>
    <name evidence="2" type="ORF">Phou_068770</name>
</gene>
<evidence type="ECO:0000313" key="3">
    <source>
        <dbReference type="Proteomes" id="UP000482800"/>
    </source>
</evidence>
<keyword evidence="1" id="KW-0472">Membrane</keyword>
<reference evidence="2 3" key="1">
    <citation type="submission" date="2020-03" db="EMBL/GenBank/DDBJ databases">
        <title>Whole genome shotgun sequence of Phytohabitans houttuyneae NBRC 108639.</title>
        <authorList>
            <person name="Komaki H."/>
            <person name="Tamura T."/>
        </authorList>
    </citation>
    <scope>NUCLEOTIDE SEQUENCE [LARGE SCALE GENOMIC DNA]</scope>
    <source>
        <strain evidence="2 3">NBRC 108639</strain>
    </source>
</reference>
<dbReference type="RefSeq" id="WP_173063536.1">
    <property type="nucleotide sequence ID" value="NZ_BAABGO010000010.1"/>
</dbReference>